<feature type="transmembrane region" description="Helical" evidence="8">
    <location>
        <begin position="527"/>
        <end position="544"/>
    </location>
</feature>
<evidence type="ECO:0000256" key="3">
    <source>
        <dbReference type="ARBA" id="ARBA00022475"/>
    </source>
</evidence>
<evidence type="ECO:0000256" key="8">
    <source>
        <dbReference type="SAM" id="Phobius"/>
    </source>
</evidence>
<dbReference type="Pfam" id="PF04191">
    <property type="entry name" value="PEMT"/>
    <property type="match status" value="1"/>
</dbReference>
<feature type="transmembrane region" description="Helical" evidence="8">
    <location>
        <begin position="236"/>
        <end position="255"/>
    </location>
</feature>
<evidence type="ECO:0000256" key="1">
    <source>
        <dbReference type="ARBA" id="ARBA00004127"/>
    </source>
</evidence>
<evidence type="ECO:0000256" key="5">
    <source>
        <dbReference type="ARBA" id="ARBA00022692"/>
    </source>
</evidence>
<feature type="transmembrane region" description="Helical" evidence="8">
    <location>
        <begin position="292"/>
        <end position="311"/>
    </location>
</feature>
<dbReference type="InterPro" id="IPR007318">
    <property type="entry name" value="Phopholipid_MeTrfase"/>
</dbReference>
<dbReference type="EC" id="2.4.99.-" evidence="9"/>
<comment type="similarity">
    <text evidence="2">Belongs to the Lgt family.</text>
</comment>
<dbReference type="AlphaFoldDB" id="A0A9X1UUM6"/>
<evidence type="ECO:0000256" key="2">
    <source>
        <dbReference type="ARBA" id="ARBA00007150"/>
    </source>
</evidence>
<keyword evidence="9" id="KW-0328">Glycosyltransferase</keyword>
<dbReference type="PANTHER" id="PTHR30589:SF0">
    <property type="entry name" value="PHOSPHATIDYLGLYCEROL--PROLIPOPROTEIN DIACYLGLYCERYL TRANSFERASE"/>
    <property type="match status" value="1"/>
</dbReference>
<keyword evidence="4 9" id="KW-0808">Transferase</keyword>
<feature type="transmembrane region" description="Helical" evidence="8">
    <location>
        <begin position="7"/>
        <end position="28"/>
    </location>
</feature>
<feature type="transmembrane region" description="Helical" evidence="8">
    <location>
        <begin position="358"/>
        <end position="377"/>
    </location>
</feature>
<gene>
    <name evidence="9" type="ORF">LU635_03275</name>
</gene>
<evidence type="ECO:0000256" key="6">
    <source>
        <dbReference type="ARBA" id="ARBA00022989"/>
    </source>
</evidence>
<dbReference type="GO" id="GO:0012505">
    <property type="term" value="C:endomembrane system"/>
    <property type="evidence" value="ECO:0007669"/>
    <property type="project" value="UniProtKB-SubCell"/>
</dbReference>
<feature type="transmembrane region" description="Helical" evidence="8">
    <location>
        <begin position="90"/>
        <end position="109"/>
    </location>
</feature>
<comment type="subcellular location">
    <subcellularLocation>
        <location evidence="1">Endomembrane system</location>
        <topology evidence="1">Multi-pass membrane protein</topology>
    </subcellularLocation>
</comment>
<evidence type="ECO:0000256" key="4">
    <source>
        <dbReference type="ARBA" id="ARBA00022679"/>
    </source>
</evidence>
<dbReference type="Pfam" id="PF01790">
    <property type="entry name" value="LGT"/>
    <property type="match status" value="1"/>
</dbReference>
<name>A0A9X1UUM6_9FLAO</name>
<dbReference type="EMBL" id="JAJSON010000009">
    <property type="protein sequence ID" value="MCG9970647.1"/>
    <property type="molecule type" value="Genomic_DNA"/>
</dbReference>
<dbReference type="PANTHER" id="PTHR30589">
    <property type="entry name" value="PROLIPOPROTEIN DIACYLGLYCERYL TRANSFERASE"/>
    <property type="match status" value="1"/>
</dbReference>
<keyword evidence="10" id="KW-1185">Reference proteome</keyword>
<feature type="transmembrane region" description="Helical" evidence="8">
    <location>
        <begin position="565"/>
        <end position="586"/>
    </location>
</feature>
<keyword evidence="6 8" id="KW-1133">Transmembrane helix</keyword>
<reference evidence="9" key="1">
    <citation type="submission" date="2021-12" db="EMBL/GenBank/DDBJ databases">
        <title>Description of Gramella crocea sp. nov., a new bacterium isolated from activated sludge.</title>
        <authorList>
            <person name="Zhang X."/>
        </authorList>
    </citation>
    <scope>NUCLEOTIDE SEQUENCE</scope>
    <source>
        <strain evidence="9">YB25</strain>
    </source>
</reference>
<dbReference type="GO" id="GO:0008961">
    <property type="term" value="F:phosphatidylglycerol-prolipoprotein diacylglyceryl transferase activity"/>
    <property type="evidence" value="ECO:0007669"/>
    <property type="project" value="InterPro"/>
</dbReference>
<dbReference type="Proteomes" id="UP001139344">
    <property type="component" value="Unassembled WGS sequence"/>
</dbReference>
<feature type="transmembrane region" description="Helical" evidence="8">
    <location>
        <begin position="115"/>
        <end position="134"/>
    </location>
</feature>
<proteinExistence type="inferred from homology"/>
<comment type="caution">
    <text evidence="9">The sequence shown here is derived from an EMBL/GenBank/DDBJ whole genome shotgun (WGS) entry which is preliminary data.</text>
</comment>
<dbReference type="GO" id="GO:0042158">
    <property type="term" value="P:lipoprotein biosynthetic process"/>
    <property type="evidence" value="ECO:0007669"/>
    <property type="project" value="InterPro"/>
</dbReference>
<feature type="transmembrane region" description="Helical" evidence="8">
    <location>
        <begin position="168"/>
        <end position="189"/>
    </location>
</feature>
<sequence length="625" mass="70417">MKAIKTLAGKFLYATTFLVVIPIILWLWAKYTEEIIAFPVIGSENAGWFLLVCGFLLMIWGMYSLKIYGKGLPMNAFPPEKLVNKGAYRFFHHPIYWGFGILITGFFVLTNSASGLWLATPITILCMIALVIGYEAIDLKRRFPDQTISTFFELPENTKEIPGIRQRLVSLFLVTAPLLLCNFLIARVIENDFHSSIQMQLTLPSFTQNEYLPLLGLGYLLVTPFLIKTRQLLRHWTLAGILGLGIYTFGAFLYPEVVAVYVAPYNSMAYLAPIFILLISLRAIFKQSKGLGILFSFITLILVILQLSYTYSAVLSLSVSLIIFLLADNYFQIWVFLKNMTEEIANSWNEWVFGNVRIINHGFYVGLGSFLGILIAGMLVGDFYAWGILIFAVVVIIFSALWAQIIEGSEKLKRPYGYYGALVGIIFASLVVWLMGYNVWILIGVISVTMPWVQAIGRFRCLVNGCCHGKKAHNPDIGIRYYHHRSRVCGISHMKGELLHPTPLYSMIWLFLVGLVLLSLWNNSFSMSFIFGLYLILTSIGRFVEEAYRGEVQTPIIKGLRLYQWTAIISFAIGIVMTCIPVNAVITTSSFGWETVLSSVCGGLFTTFAMGVDFPKSNARFSRLV</sequence>
<dbReference type="InterPro" id="IPR001640">
    <property type="entry name" value="Lgt"/>
</dbReference>
<keyword evidence="3" id="KW-1003">Cell membrane</keyword>
<dbReference type="GO" id="GO:0005886">
    <property type="term" value="C:plasma membrane"/>
    <property type="evidence" value="ECO:0007669"/>
    <property type="project" value="InterPro"/>
</dbReference>
<dbReference type="RefSeq" id="WP_240096146.1">
    <property type="nucleotide sequence ID" value="NZ_JAJSON010000009.1"/>
</dbReference>
<feature type="transmembrane region" description="Helical" evidence="8">
    <location>
        <begin position="209"/>
        <end position="227"/>
    </location>
</feature>
<feature type="transmembrane region" description="Helical" evidence="8">
    <location>
        <begin position="317"/>
        <end position="337"/>
    </location>
</feature>
<feature type="transmembrane region" description="Helical" evidence="8">
    <location>
        <begin position="48"/>
        <end position="69"/>
    </location>
</feature>
<feature type="transmembrane region" description="Helical" evidence="8">
    <location>
        <begin position="416"/>
        <end position="434"/>
    </location>
</feature>
<evidence type="ECO:0000256" key="7">
    <source>
        <dbReference type="ARBA" id="ARBA00023136"/>
    </source>
</evidence>
<feature type="transmembrane region" description="Helical" evidence="8">
    <location>
        <begin position="267"/>
        <end position="285"/>
    </location>
</feature>
<organism evidence="9 10">
    <name type="scientific">Christiangramia crocea</name>
    <dbReference type="NCBI Taxonomy" id="2904124"/>
    <lineage>
        <taxon>Bacteria</taxon>
        <taxon>Pseudomonadati</taxon>
        <taxon>Bacteroidota</taxon>
        <taxon>Flavobacteriia</taxon>
        <taxon>Flavobacteriales</taxon>
        <taxon>Flavobacteriaceae</taxon>
        <taxon>Christiangramia</taxon>
    </lineage>
</organism>
<feature type="transmembrane region" description="Helical" evidence="8">
    <location>
        <begin position="504"/>
        <end position="521"/>
    </location>
</feature>
<keyword evidence="5 8" id="KW-0812">Transmembrane</keyword>
<accession>A0A9X1UUM6</accession>
<protein>
    <submittedName>
        <fullName evidence="9">Prolipoprotein diacylglyceryl transferase</fullName>
        <ecNumber evidence="9">2.4.99.-</ecNumber>
    </submittedName>
</protein>
<feature type="transmembrane region" description="Helical" evidence="8">
    <location>
        <begin position="383"/>
        <end position="404"/>
    </location>
</feature>
<evidence type="ECO:0000313" key="10">
    <source>
        <dbReference type="Proteomes" id="UP001139344"/>
    </source>
</evidence>
<keyword evidence="7 8" id="KW-0472">Membrane</keyword>
<dbReference type="Gene3D" id="1.20.120.1630">
    <property type="match status" value="1"/>
</dbReference>
<feature type="transmembrane region" description="Helical" evidence="8">
    <location>
        <begin position="592"/>
        <end position="614"/>
    </location>
</feature>
<evidence type="ECO:0000313" key="9">
    <source>
        <dbReference type="EMBL" id="MCG9970647.1"/>
    </source>
</evidence>